<dbReference type="EMBL" id="CP086358">
    <property type="protein sequence ID" value="UNI19442.1"/>
    <property type="molecule type" value="Genomic_DNA"/>
</dbReference>
<reference evidence="2" key="1">
    <citation type="submission" date="2021-11" db="EMBL/GenBank/DDBJ databases">
        <title>Purpureocillium_takamizusanense_genome.</title>
        <authorList>
            <person name="Nguyen N.-H."/>
        </authorList>
    </citation>
    <scope>NUCLEOTIDE SEQUENCE</scope>
    <source>
        <strain evidence="2">PT3</strain>
    </source>
</reference>
<evidence type="ECO:0008006" key="4">
    <source>
        <dbReference type="Google" id="ProtNLM"/>
    </source>
</evidence>
<keyword evidence="1" id="KW-0732">Signal</keyword>
<dbReference type="Gene3D" id="3.50.50.60">
    <property type="entry name" value="FAD/NAD(P)-binding domain"/>
    <property type="match status" value="1"/>
</dbReference>
<dbReference type="InterPro" id="IPR036188">
    <property type="entry name" value="FAD/NAD-bd_sf"/>
</dbReference>
<dbReference type="Proteomes" id="UP000829364">
    <property type="component" value="Chromosome 5"/>
</dbReference>
<evidence type="ECO:0000313" key="2">
    <source>
        <dbReference type="EMBL" id="UNI19442.1"/>
    </source>
</evidence>
<evidence type="ECO:0000256" key="1">
    <source>
        <dbReference type="SAM" id="SignalP"/>
    </source>
</evidence>
<dbReference type="GeneID" id="72067575"/>
<dbReference type="OrthoDB" id="68575at2759"/>
<dbReference type="PANTHER" id="PTHR42923">
    <property type="entry name" value="PROTOPORPHYRINOGEN OXIDASE"/>
    <property type="match status" value="1"/>
</dbReference>
<sequence length="479" mass="52815">MLLPSFIVGSALALATTAAGSPCSPPNVVHKDIVIVGGGASGVYAAVRLREDFGKSIALIEKREILGGHVDSFTDPETGGNIEFGVQAFLDVGNATGFFDRLGVARRPFAAERLNSTYIDFETGKVLNFTLPPMADQLAAMNKFLQVIEPWERLLQPGYFDFPDPDEIPGDLLLPFGEFVTKHGIENAVPRIYSISGLGLGNITNEITMYVLQAFGGPNARVVVGRGRSFEPASGRNQDLYDAAARLLGSDVHYSSTIVDSHRTDSKVRVTVQDANTKINTTIIAKRLLVAIEPSRGRNIQPLDLDEDELNLFNKFRYTSRFAGVIDSKALAVNKSYVNLPANAAPNNYLSYPEVPFNARFDYLGTGHYFRVGVMGNHAVRDDNAKQLVQQSYETLLDAGDLVPGETDRNITWKAFSAHGPMYARVSREDIQAGFYKRLYEIQGRRSTWWTGAAWSAHIQTVLWKYDDVLIPKMLEGLE</sequence>
<name>A0A9Q8VC38_9HYPO</name>
<feature type="chain" id="PRO_5040227253" description="FAD dependent oxidoreductase" evidence="1">
    <location>
        <begin position="21"/>
        <end position="479"/>
    </location>
</feature>
<dbReference type="RefSeq" id="XP_047842923.1">
    <property type="nucleotide sequence ID" value="XM_047986939.1"/>
</dbReference>
<accession>A0A9Q8VC38</accession>
<organism evidence="2 3">
    <name type="scientific">Purpureocillium takamizusanense</name>
    <dbReference type="NCBI Taxonomy" id="2060973"/>
    <lineage>
        <taxon>Eukaryota</taxon>
        <taxon>Fungi</taxon>
        <taxon>Dikarya</taxon>
        <taxon>Ascomycota</taxon>
        <taxon>Pezizomycotina</taxon>
        <taxon>Sordariomycetes</taxon>
        <taxon>Hypocreomycetidae</taxon>
        <taxon>Hypocreales</taxon>
        <taxon>Ophiocordycipitaceae</taxon>
        <taxon>Purpureocillium</taxon>
    </lineage>
</organism>
<dbReference type="Gene3D" id="1.10.405.20">
    <property type="match status" value="1"/>
</dbReference>
<keyword evidence="3" id="KW-1185">Reference proteome</keyword>
<dbReference type="GO" id="GO:0016491">
    <property type="term" value="F:oxidoreductase activity"/>
    <property type="evidence" value="ECO:0007669"/>
    <property type="project" value="TreeGrafter"/>
</dbReference>
<dbReference type="PANTHER" id="PTHR42923:SF26">
    <property type="entry name" value="FMN REDUCTASE LOT6, PUTATIVE (AFU_ORTHOLOGUE AFUA_7G06600)-RELATED"/>
    <property type="match status" value="1"/>
</dbReference>
<protein>
    <recommendedName>
        <fullName evidence="4">FAD dependent oxidoreductase</fullName>
    </recommendedName>
</protein>
<proteinExistence type="predicted"/>
<dbReference type="Gene3D" id="3.30.70.1990">
    <property type="match status" value="1"/>
</dbReference>
<dbReference type="InterPro" id="IPR050464">
    <property type="entry name" value="Zeta_carotene_desat/Oxidored"/>
</dbReference>
<feature type="signal peptide" evidence="1">
    <location>
        <begin position="1"/>
        <end position="20"/>
    </location>
</feature>
<dbReference type="SUPFAM" id="SSF51905">
    <property type="entry name" value="FAD/NAD(P)-binding domain"/>
    <property type="match status" value="1"/>
</dbReference>
<dbReference type="AlphaFoldDB" id="A0A9Q8VC38"/>
<dbReference type="KEGG" id="ptkz:JDV02_005626"/>
<dbReference type="Pfam" id="PF13450">
    <property type="entry name" value="NAD_binding_8"/>
    <property type="match status" value="1"/>
</dbReference>
<gene>
    <name evidence="2" type="ORF">JDV02_005626</name>
</gene>
<evidence type="ECO:0000313" key="3">
    <source>
        <dbReference type="Proteomes" id="UP000829364"/>
    </source>
</evidence>